<gene>
    <name evidence="1" type="ORF">LPBF_12380</name>
</gene>
<proteinExistence type="predicted"/>
<dbReference type="AlphaFoldDB" id="A0A1B9DKK3"/>
<dbReference type="PANTHER" id="PTHR47623:SF1">
    <property type="entry name" value="OS09G0287300 PROTEIN"/>
    <property type="match status" value="1"/>
</dbReference>
<dbReference type="EMBL" id="LVEP01000064">
    <property type="protein sequence ID" value="OCB70232.1"/>
    <property type="molecule type" value="Genomic_DNA"/>
</dbReference>
<dbReference type="InterPro" id="IPR029033">
    <property type="entry name" value="His_PPase_superfam"/>
</dbReference>
<evidence type="ECO:0000313" key="1">
    <source>
        <dbReference type="EMBL" id="OCB70232.1"/>
    </source>
</evidence>
<reference evidence="1 2" key="1">
    <citation type="submission" date="2016-03" db="EMBL/GenBank/DDBJ databases">
        <authorList>
            <person name="Ploux O."/>
        </authorList>
    </citation>
    <scope>NUCLEOTIDE SEQUENCE [LARGE SCALE GENOMIC DNA]</scope>
    <source>
        <strain evidence="1 2">LPB0076</strain>
    </source>
</reference>
<comment type="caution">
    <text evidence="1">The sequence shown here is derived from an EMBL/GenBank/DDBJ whole genome shotgun (WGS) entry which is preliminary data.</text>
</comment>
<dbReference type="PANTHER" id="PTHR47623">
    <property type="entry name" value="OS09G0287300 PROTEIN"/>
    <property type="match status" value="1"/>
</dbReference>
<dbReference type="CDD" id="cd07040">
    <property type="entry name" value="HP"/>
    <property type="match status" value="1"/>
</dbReference>
<dbReference type="SMART" id="SM00855">
    <property type="entry name" value="PGAM"/>
    <property type="match status" value="1"/>
</dbReference>
<name>A0A1B9DKK3_9FLAO</name>
<dbReference type="RefSeq" id="WP_066337062.1">
    <property type="nucleotide sequence ID" value="NZ_CP017688.1"/>
</dbReference>
<dbReference type="Pfam" id="PF00300">
    <property type="entry name" value="His_Phos_1"/>
    <property type="match status" value="1"/>
</dbReference>
<dbReference type="SUPFAM" id="SSF53254">
    <property type="entry name" value="Phosphoglycerate mutase-like"/>
    <property type="match status" value="1"/>
</dbReference>
<dbReference type="OrthoDB" id="9810154at2"/>
<dbReference type="STRING" id="1763534.GCA_001831475_01547"/>
<dbReference type="InterPro" id="IPR013078">
    <property type="entry name" value="His_Pase_superF_clade-1"/>
</dbReference>
<keyword evidence="2" id="KW-1185">Reference proteome</keyword>
<dbReference type="Gene3D" id="3.40.50.1240">
    <property type="entry name" value="Phosphoglycerate mutase-like"/>
    <property type="match status" value="1"/>
</dbReference>
<protein>
    <submittedName>
        <fullName evidence="1">Histidine phosphatase family protein</fullName>
    </submittedName>
</protein>
<sequence>MKNLILIRHAKSNWDMPVKDIDRPLDSKGVADAHLVSLNISNFVPNKYVIWSSPAKRASDTATIFAQNLHYPTDSIVYKGALYTFDASQLEEAITSCESNFTTIIVFGHNAAITNFVAKFGTIPIDNVPTAGFVSLEFDTNNWKEIRNGKTLKIVTPKDLKPKKKC</sequence>
<evidence type="ECO:0000313" key="2">
    <source>
        <dbReference type="Proteomes" id="UP000093510"/>
    </source>
</evidence>
<accession>A0A1B9DKK3</accession>
<organism evidence="1 2">
    <name type="scientific">Flavobacterium crassostreae</name>
    <dbReference type="NCBI Taxonomy" id="1763534"/>
    <lineage>
        <taxon>Bacteria</taxon>
        <taxon>Pseudomonadati</taxon>
        <taxon>Bacteroidota</taxon>
        <taxon>Flavobacteriia</taxon>
        <taxon>Flavobacteriales</taxon>
        <taxon>Flavobacteriaceae</taxon>
        <taxon>Flavobacterium</taxon>
    </lineage>
</organism>
<dbReference type="Proteomes" id="UP000093510">
    <property type="component" value="Unassembled WGS sequence"/>
</dbReference>